<dbReference type="SUPFAM" id="SSF55073">
    <property type="entry name" value="Nucleotide cyclase"/>
    <property type="match status" value="1"/>
</dbReference>
<sequence>MKASKVRDLWKAWQNELAAQLGLAFQVYPVRGGQRQEIQNHLPVVTKDLLERVETCKHCTPSKLTQQVRKNQPFIYRCPIGLHHCAIPVASEKEIEEILVVGEAPPVACALEEVEKFNELGMAQTTAMGDKLEETKVPALIRHVLDQLSPILSHASQFMKNAEGERLRLTTSITTLSTLLQMGKRTAEISSTSEIEEILLHTLGVLYNIPLASLLTLDPTGDLFTTAAAFGPAGHPVRLYSCHPDQLLLRELTESESFVYCDEVYRLLKAGYGEGITTAYLFPLPVRGKTTRVVQIFNCQFPPEEVSAIAAFCRQTAVSLERLELIEEVQGKTRDLTRLQELTSSSGDTLELEELLRLVLATCMEVVGAEQGSLMLLEEDTMELLIKAVRGIDEKIIERFRLKPGEGVAGQVFVNGTPVLVTNIETDERFHHVNRPRYKTPSFMSVPIRFRNRSLGVINVADKRGGPHFTAEDLRLLCSYGAQAGVAIERSIYYEKSKALRQISITDSLTSLLNRRYFQERLTEEIDRAKRHRHKLSLIMLDLDNFKEFNDTHGHLAGDQALRATAQIVRNNVRAIDVVARFGGEEFSVILPETAKEEATIIAHRIRREIEKGFLLKGITRLHRPLTMSLGLATFPEDAQNLTALIHNADRALYTAKAFGKNRVVVFREGPHTDPAS</sequence>
<dbReference type="PANTHER" id="PTHR45138:SF9">
    <property type="entry name" value="DIGUANYLATE CYCLASE DGCM-RELATED"/>
    <property type="match status" value="1"/>
</dbReference>
<gene>
    <name evidence="4" type="ORF">HYY65_04285</name>
</gene>
<dbReference type="Gene3D" id="3.30.450.40">
    <property type="match status" value="2"/>
</dbReference>
<comment type="catalytic activity">
    <reaction evidence="2">
        <text>2 GTP = 3',3'-c-di-GMP + 2 diphosphate</text>
        <dbReference type="Rhea" id="RHEA:24898"/>
        <dbReference type="ChEBI" id="CHEBI:33019"/>
        <dbReference type="ChEBI" id="CHEBI:37565"/>
        <dbReference type="ChEBI" id="CHEBI:58805"/>
        <dbReference type="EC" id="2.7.7.65"/>
    </reaction>
</comment>
<dbReference type="AlphaFoldDB" id="A0A932LZT2"/>
<name>A0A932LZT2_UNCTE</name>
<evidence type="ECO:0000313" key="4">
    <source>
        <dbReference type="EMBL" id="MBI3014287.1"/>
    </source>
</evidence>
<dbReference type="InterPro" id="IPR018771">
    <property type="entry name" value="PocR_dom"/>
</dbReference>
<dbReference type="EC" id="2.7.7.65" evidence="1"/>
<dbReference type="PROSITE" id="PS50887">
    <property type="entry name" value="GGDEF"/>
    <property type="match status" value="1"/>
</dbReference>
<evidence type="ECO:0000259" key="3">
    <source>
        <dbReference type="PROSITE" id="PS50887"/>
    </source>
</evidence>
<dbReference type="SUPFAM" id="SSF55781">
    <property type="entry name" value="GAF domain-like"/>
    <property type="match status" value="2"/>
</dbReference>
<dbReference type="GO" id="GO:0043709">
    <property type="term" value="P:cell adhesion involved in single-species biofilm formation"/>
    <property type="evidence" value="ECO:0007669"/>
    <property type="project" value="TreeGrafter"/>
</dbReference>
<dbReference type="GO" id="GO:1902201">
    <property type="term" value="P:negative regulation of bacterial-type flagellum-dependent cell motility"/>
    <property type="evidence" value="ECO:0007669"/>
    <property type="project" value="TreeGrafter"/>
</dbReference>
<evidence type="ECO:0000256" key="2">
    <source>
        <dbReference type="ARBA" id="ARBA00034247"/>
    </source>
</evidence>
<feature type="domain" description="GGDEF" evidence="3">
    <location>
        <begin position="534"/>
        <end position="669"/>
    </location>
</feature>
<protein>
    <recommendedName>
        <fullName evidence="1">diguanylate cyclase</fullName>
        <ecNumber evidence="1">2.7.7.65</ecNumber>
    </recommendedName>
</protein>
<reference evidence="4" key="1">
    <citation type="submission" date="2020-07" db="EMBL/GenBank/DDBJ databases">
        <title>Huge and variable diversity of episymbiotic CPR bacteria and DPANN archaea in groundwater ecosystems.</title>
        <authorList>
            <person name="He C.Y."/>
            <person name="Keren R."/>
            <person name="Whittaker M."/>
            <person name="Farag I.F."/>
            <person name="Doudna J."/>
            <person name="Cate J.H.D."/>
            <person name="Banfield J.F."/>
        </authorList>
    </citation>
    <scope>NUCLEOTIDE SEQUENCE</scope>
    <source>
        <strain evidence="4">NC_groundwater_717_Ag_S-0.2um_59_8</strain>
    </source>
</reference>
<dbReference type="GO" id="GO:0052621">
    <property type="term" value="F:diguanylate cyclase activity"/>
    <property type="evidence" value="ECO:0007669"/>
    <property type="project" value="UniProtKB-EC"/>
</dbReference>
<dbReference type="CDD" id="cd01949">
    <property type="entry name" value="GGDEF"/>
    <property type="match status" value="1"/>
</dbReference>
<dbReference type="InterPro" id="IPR043128">
    <property type="entry name" value="Rev_trsase/Diguanyl_cyclase"/>
</dbReference>
<comment type="caution">
    <text evidence="4">The sequence shown here is derived from an EMBL/GenBank/DDBJ whole genome shotgun (WGS) entry which is preliminary data.</text>
</comment>
<dbReference type="Pfam" id="PF10114">
    <property type="entry name" value="PocR"/>
    <property type="match status" value="1"/>
</dbReference>
<organism evidence="4 5">
    <name type="scientific">Tectimicrobiota bacterium</name>
    <dbReference type="NCBI Taxonomy" id="2528274"/>
    <lineage>
        <taxon>Bacteria</taxon>
        <taxon>Pseudomonadati</taxon>
        <taxon>Nitrospinota/Tectimicrobiota group</taxon>
        <taxon>Candidatus Tectimicrobiota</taxon>
    </lineage>
</organism>
<dbReference type="Gene3D" id="3.30.70.270">
    <property type="match status" value="1"/>
</dbReference>
<dbReference type="InterPro" id="IPR003018">
    <property type="entry name" value="GAF"/>
</dbReference>
<dbReference type="EMBL" id="JACPSX010000077">
    <property type="protein sequence ID" value="MBI3014287.1"/>
    <property type="molecule type" value="Genomic_DNA"/>
</dbReference>
<dbReference type="InterPro" id="IPR029787">
    <property type="entry name" value="Nucleotide_cyclase"/>
</dbReference>
<dbReference type="SMART" id="SM00267">
    <property type="entry name" value="GGDEF"/>
    <property type="match status" value="1"/>
</dbReference>
<dbReference type="InterPro" id="IPR050469">
    <property type="entry name" value="Diguanylate_Cyclase"/>
</dbReference>
<dbReference type="Pfam" id="PF13185">
    <property type="entry name" value="GAF_2"/>
    <property type="match status" value="1"/>
</dbReference>
<proteinExistence type="predicted"/>
<dbReference type="SMART" id="SM00065">
    <property type="entry name" value="GAF"/>
    <property type="match status" value="2"/>
</dbReference>
<dbReference type="GO" id="GO:0005886">
    <property type="term" value="C:plasma membrane"/>
    <property type="evidence" value="ECO:0007669"/>
    <property type="project" value="TreeGrafter"/>
</dbReference>
<accession>A0A932LZT2</accession>
<dbReference type="InterPro" id="IPR000160">
    <property type="entry name" value="GGDEF_dom"/>
</dbReference>
<evidence type="ECO:0000256" key="1">
    <source>
        <dbReference type="ARBA" id="ARBA00012528"/>
    </source>
</evidence>
<dbReference type="Proteomes" id="UP000741360">
    <property type="component" value="Unassembled WGS sequence"/>
</dbReference>
<evidence type="ECO:0000313" key="5">
    <source>
        <dbReference type="Proteomes" id="UP000741360"/>
    </source>
</evidence>
<dbReference type="PANTHER" id="PTHR45138">
    <property type="entry name" value="REGULATORY COMPONENTS OF SENSORY TRANSDUCTION SYSTEM"/>
    <property type="match status" value="1"/>
</dbReference>
<dbReference type="Pfam" id="PF00990">
    <property type="entry name" value="GGDEF"/>
    <property type="match status" value="1"/>
</dbReference>
<dbReference type="InterPro" id="IPR029016">
    <property type="entry name" value="GAF-like_dom_sf"/>
</dbReference>
<dbReference type="NCBIfam" id="TIGR00254">
    <property type="entry name" value="GGDEF"/>
    <property type="match status" value="1"/>
</dbReference>
<dbReference type="FunFam" id="3.30.70.270:FF:000001">
    <property type="entry name" value="Diguanylate cyclase domain protein"/>
    <property type="match status" value="1"/>
</dbReference>